<dbReference type="SUPFAM" id="SSF56112">
    <property type="entry name" value="Protein kinase-like (PK-like)"/>
    <property type="match status" value="1"/>
</dbReference>
<protein>
    <recommendedName>
        <fullName evidence="1">protein-ribulosamine 3-kinase</fullName>
        <ecNumber evidence="1">2.7.1.172</ecNumber>
    </recommendedName>
</protein>
<dbReference type="RefSeq" id="XP_037168302.1">
    <property type="nucleotide sequence ID" value="XM_037304809.1"/>
</dbReference>
<keyword evidence="4" id="KW-1185">Reference proteome</keyword>
<gene>
    <name evidence="3" type="ORF">HO173_002878</name>
</gene>
<dbReference type="PANTHER" id="PTHR12149">
    <property type="entry name" value="FRUCTOSAMINE 3 KINASE-RELATED PROTEIN"/>
    <property type="match status" value="1"/>
</dbReference>
<dbReference type="InterPro" id="IPR016477">
    <property type="entry name" value="Fructo-/Ketosamine-3-kinase"/>
</dbReference>
<evidence type="ECO:0000313" key="3">
    <source>
        <dbReference type="EMBL" id="KAF6239006.1"/>
    </source>
</evidence>
<evidence type="ECO:0000256" key="2">
    <source>
        <dbReference type="ARBA" id="ARBA00048655"/>
    </source>
</evidence>
<comment type="catalytic activity">
    <reaction evidence="2">
        <text>N(6)-D-ribulosyl-L-lysyl-[protein] + ATP = N(6)-(3-O-phospho-D-ribulosyl)-L-lysyl-[protein] + ADP + H(+)</text>
        <dbReference type="Rhea" id="RHEA:48432"/>
        <dbReference type="Rhea" id="RHEA-COMP:12103"/>
        <dbReference type="Rhea" id="RHEA-COMP:12104"/>
        <dbReference type="ChEBI" id="CHEBI:15378"/>
        <dbReference type="ChEBI" id="CHEBI:30616"/>
        <dbReference type="ChEBI" id="CHEBI:90418"/>
        <dbReference type="ChEBI" id="CHEBI:90420"/>
        <dbReference type="ChEBI" id="CHEBI:456216"/>
        <dbReference type="EC" id="2.7.1.172"/>
    </reaction>
    <physiologicalReaction direction="left-to-right" evidence="2">
        <dbReference type="Rhea" id="RHEA:48433"/>
    </physiologicalReaction>
</comment>
<comment type="caution">
    <text evidence="3">The sequence shown here is derived from an EMBL/GenBank/DDBJ whole genome shotgun (WGS) entry which is preliminary data.</text>
</comment>
<dbReference type="EMBL" id="JACCJC010000007">
    <property type="protein sequence ID" value="KAF6239006.1"/>
    <property type="molecule type" value="Genomic_DNA"/>
</dbReference>
<dbReference type="Gene3D" id="3.90.1200.10">
    <property type="match status" value="1"/>
</dbReference>
<dbReference type="EC" id="2.7.1.172" evidence="1"/>
<name>A0A8H6G1V7_9LECA</name>
<dbReference type="AlphaFoldDB" id="A0A8H6G1V7"/>
<dbReference type="Pfam" id="PF03881">
    <property type="entry name" value="Fructosamin_kin"/>
    <property type="match status" value="1"/>
</dbReference>
<dbReference type="InterPro" id="IPR011009">
    <property type="entry name" value="Kinase-like_dom_sf"/>
</dbReference>
<dbReference type="OrthoDB" id="5772781at2759"/>
<dbReference type="GeneID" id="59284549"/>
<dbReference type="Proteomes" id="UP000578531">
    <property type="component" value="Unassembled WGS sequence"/>
</dbReference>
<dbReference type="PANTHER" id="PTHR12149:SF8">
    <property type="entry name" value="PROTEIN-RIBULOSAMINE 3-KINASE"/>
    <property type="match status" value="1"/>
</dbReference>
<sequence length="394" mass="45321">MRSSQLLQGFNSHINFIAVRQALDEDFSAIHREGDDSMQTIEDQEGKPVWDKPVAVDEKWIESVDDNVSAKLPPGSKIKDIASFGFSYWTRTAKISTVQADGSDLFFFLKVTQNNTGKAMVDGEFVSMLSLYKALPYIVPHPYASGTYASDPNIHFFLCGFVDMDEDLPDVQKLVHGLAELHMNGVNPVGKYGFHVPTLQGTIPQYTEWTQTWEEFFSHSIRRVFENEEKSQGYDEEVHELCRLTLEKVVPRLLRPLETGGRMIKPRLVHGDIWDGNVSTDLNSNTPVIYDATCIYAHNEIELAPLRPIRHKMGKQYVKAYFEHFQMSDPEEDQDDRNALYCLRWDMNCSTLYPGNLRYRKMCTDVMRYFVDKFPNGYEGWAKERGKSRLPETI</sequence>
<evidence type="ECO:0000256" key="1">
    <source>
        <dbReference type="ARBA" id="ARBA00011961"/>
    </source>
</evidence>
<dbReference type="GO" id="GO:0102193">
    <property type="term" value="F:protein-ribulosamine 3-kinase activity"/>
    <property type="evidence" value="ECO:0007669"/>
    <property type="project" value="UniProtKB-EC"/>
</dbReference>
<accession>A0A8H6G1V7</accession>
<evidence type="ECO:0000313" key="4">
    <source>
        <dbReference type="Proteomes" id="UP000578531"/>
    </source>
</evidence>
<proteinExistence type="predicted"/>
<organism evidence="3 4">
    <name type="scientific">Letharia columbiana</name>
    <dbReference type="NCBI Taxonomy" id="112416"/>
    <lineage>
        <taxon>Eukaryota</taxon>
        <taxon>Fungi</taxon>
        <taxon>Dikarya</taxon>
        <taxon>Ascomycota</taxon>
        <taxon>Pezizomycotina</taxon>
        <taxon>Lecanoromycetes</taxon>
        <taxon>OSLEUM clade</taxon>
        <taxon>Lecanoromycetidae</taxon>
        <taxon>Lecanorales</taxon>
        <taxon>Lecanorineae</taxon>
        <taxon>Parmeliaceae</taxon>
        <taxon>Letharia</taxon>
    </lineage>
</organism>
<reference evidence="3 4" key="1">
    <citation type="journal article" date="2020" name="Genomics">
        <title>Complete, high-quality genomes from long-read metagenomic sequencing of two wolf lichen thalli reveals enigmatic genome architecture.</title>
        <authorList>
            <person name="McKenzie S.K."/>
            <person name="Walston R.F."/>
            <person name="Allen J.L."/>
        </authorList>
    </citation>
    <scope>NUCLEOTIDE SEQUENCE [LARGE SCALE GENOMIC DNA]</scope>
    <source>
        <strain evidence="3">WasteWater2</strain>
    </source>
</reference>